<evidence type="ECO:0000313" key="3">
    <source>
        <dbReference type="EMBL" id="MFC0314148.1"/>
    </source>
</evidence>
<reference evidence="3 4" key="1">
    <citation type="submission" date="2024-09" db="EMBL/GenBank/DDBJ databases">
        <authorList>
            <person name="Sun Q."/>
            <person name="Mori K."/>
        </authorList>
    </citation>
    <scope>NUCLEOTIDE SEQUENCE [LARGE SCALE GENOMIC DNA]</scope>
    <source>
        <strain evidence="3 4">CCM 7957</strain>
    </source>
</reference>
<feature type="transmembrane region" description="Helical" evidence="2">
    <location>
        <begin position="7"/>
        <end position="31"/>
    </location>
</feature>
<keyword evidence="4" id="KW-1185">Reference proteome</keyword>
<feature type="transmembrane region" description="Helical" evidence="2">
    <location>
        <begin position="138"/>
        <end position="161"/>
    </location>
</feature>
<proteinExistence type="predicted"/>
<dbReference type="RefSeq" id="WP_382361665.1">
    <property type="nucleotide sequence ID" value="NZ_JBHLWV010000013.1"/>
</dbReference>
<evidence type="ECO:0000256" key="2">
    <source>
        <dbReference type="SAM" id="Phobius"/>
    </source>
</evidence>
<gene>
    <name evidence="3" type="ORF">ACFFJD_04675</name>
</gene>
<name>A0ABV6H5I9_9ACTN</name>
<feature type="compositionally biased region" description="Pro residues" evidence="1">
    <location>
        <begin position="193"/>
        <end position="202"/>
    </location>
</feature>
<comment type="caution">
    <text evidence="3">The sequence shown here is derived from an EMBL/GenBank/DDBJ whole genome shotgun (WGS) entry which is preliminary data.</text>
</comment>
<feature type="compositionally biased region" description="Low complexity" evidence="1">
    <location>
        <begin position="203"/>
        <end position="216"/>
    </location>
</feature>
<sequence length="230" mass="23601">MKKIGKWLTWSGLVIAIVAVAVGIVLAVIGFGKLADVVNDSFRITGPTEYVAEADSKLVLYSASTGILTPDCAATGPAPVERGTVSGDMTFDFNGDSVTSFGSLRFPQAGTYTIDCDSVVVAGPELPVGGILTGAGGVLLAVFGGGLGGLLLVIGVILWAVGANRAKTPPPAAWQPGPQYPISGYPGQQAPGQPYPGQPYPGQPYSGQPDYQPGGPEDYRPSTPDDPNRP</sequence>
<dbReference type="Proteomes" id="UP001589783">
    <property type="component" value="Unassembled WGS sequence"/>
</dbReference>
<organism evidence="3 4">
    <name type="scientific">Gordonia phosphorivorans</name>
    <dbReference type="NCBI Taxonomy" id="1056982"/>
    <lineage>
        <taxon>Bacteria</taxon>
        <taxon>Bacillati</taxon>
        <taxon>Actinomycetota</taxon>
        <taxon>Actinomycetes</taxon>
        <taxon>Mycobacteriales</taxon>
        <taxon>Gordoniaceae</taxon>
        <taxon>Gordonia</taxon>
    </lineage>
</organism>
<evidence type="ECO:0000256" key="1">
    <source>
        <dbReference type="SAM" id="MobiDB-lite"/>
    </source>
</evidence>
<protein>
    <submittedName>
        <fullName evidence="3">Uncharacterized protein</fullName>
    </submittedName>
</protein>
<keyword evidence="2" id="KW-0812">Transmembrane</keyword>
<keyword evidence="2" id="KW-0472">Membrane</keyword>
<accession>A0ABV6H5I9</accession>
<evidence type="ECO:0000313" key="4">
    <source>
        <dbReference type="Proteomes" id="UP001589783"/>
    </source>
</evidence>
<dbReference type="EMBL" id="JBHLWV010000013">
    <property type="protein sequence ID" value="MFC0314148.1"/>
    <property type="molecule type" value="Genomic_DNA"/>
</dbReference>
<feature type="region of interest" description="Disordered" evidence="1">
    <location>
        <begin position="168"/>
        <end position="230"/>
    </location>
</feature>
<keyword evidence="2" id="KW-1133">Transmembrane helix</keyword>